<dbReference type="InterPro" id="IPR045130">
    <property type="entry name" value="OFUT2-like"/>
</dbReference>
<keyword evidence="4" id="KW-0472">Membrane</keyword>
<evidence type="ECO:0000313" key="6">
    <source>
        <dbReference type="Proteomes" id="UP001362999"/>
    </source>
</evidence>
<accession>A0AAW0EFI1</accession>
<dbReference type="PANTHER" id="PTHR13398:SF0">
    <property type="entry name" value="GDP-FUCOSE PROTEIN O-FUCOSYLTRANSFERASE 2"/>
    <property type="match status" value="1"/>
</dbReference>
<evidence type="ECO:0000256" key="4">
    <source>
        <dbReference type="SAM" id="Phobius"/>
    </source>
</evidence>
<organism evidence="5 6">
    <name type="scientific">Favolaschia claudopus</name>
    <dbReference type="NCBI Taxonomy" id="2862362"/>
    <lineage>
        <taxon>Eukaryota</taxon>
        <taxon>Fungi</taxon>
        <taxon>Dikarya</taxon>
        <taxon>Basidiomycota</taxon>
        <taxon>Agaricomycotina</taxon>
        <taxon>Agaricomycetes</taxon>
        <taxon>Agaricomycetidae</taxon>
        <taxon>Agaricales</taxon>
        <taxon>Marasmiineae</taxon>
        <taxon>Mycenaceae</taxon>
        <taxon>Favolaschia</taxon>
    </lineage>
</organism>
<dbReference type="GO" id="GO:0046922">
    <property type="term" value="F:peptide-O-fucosyltransferase activity"/>
    <property type="evidence" value="ECO:0007669"/>
    <property type="project" value="InterPro"/>
</dbReference>
<protein>
    <submittedName>
        <fullName evidence="5">Uncharacterized protein</fullName>
    </submittedName>
</protein>
<name>A0AAW0EFI1_9AGAR</name>
<proteinExistence type="predicted"/>
<keyword evidence="1" id="KW-0808">Transferase</keyword>
<evidence type="ECO:0000313" key="5">
    <source>
        <dbReference type="EMBL" id="KAK7064106.1"/>
    </source>
</evidence>
<sequence>MDPDSARYKDKDELPPSPQAFLSRKRFILVAWVALVIVSLGCLSTFVSYTSIPTTQIPTELPNGTSHSTAVPSPPPQAQVVLETFGPQSVLKGAPTLSFRDNLLPDVQYITSWVSAGWTNDVMTYINLIYLALITDRVPIIPEFIPSHIGGHVPPIPFGEVFDVPRLRKLLGRPVLEWREVKHPNSTFIDDLGCWNVWEAVQYREAFPRRSRIPNDLSLDISYTKAPEWIKMIPNYEHDQHVTFWSLARLAFPTTRKASLVPPLESPKHKHFLPPDEQLLCYDYLYYVSAHQPFELEYDYSPAWRYVGKYMHWNPQLEKLADSYVRRAIGVPEDAPIPPFISIHVRHHDFETWCGDVPIIDCFAPLSAISRRVGEVQQEIHEKRGLRVNHVVITSDERNATWWRQVSELGWFAPDHTDTKALYGDWYPVLIDAVIQSQGAGFVGTDRSTMSIIAARRAESWQNGPNRMVKWGTPGADDH</sequence>
<keyword evidence="2" id="KW-0294">Fucose metabolism</keyword>
<dbReference type="AlphaFoldDB" id="A0AAW0EFI1"/>
<evidence type="ECO:0000256" key="3">
    <source>
        <dbReference type="ARBA" id="ARBA00023277"/>
    </source>
</evidence>
<reference evidence="5 6" key="1">
    <citation type="journal article" date="2024" name="J Genomics">
        <title>Draft genome sequencing and assembly of Favolaschia claudopus CIRM-BRFM 2984 isolated from oak limbs.</title>
        <authorList>
            <person name="Navarro D."/>
            <person name="Drula E."/>
            <person name="Chaduli D."/>
            <person name="Cazenave R."/>
            <person name="Ahrendt S."/>
            <person name="Wang J."/>
            <person name="Lipzen A."/>
            <person name="Daum C."/>
            <person name="Barry K."/>
            <person name="Grigoriev I.V."/>
            <person name="Favel A."/>
            <person name="Rosso M.N."/>
            <person name="Martin F."/>
        </authorList>
    </citation>
    <scope>NUCLEOTIDE SEQUENCE [LARGE SCALE GENOMIC DNA]</scope>
    <source>
        <strain evidence="5 6">CIRM-BRFM 2984</strain>
    </source>
</reference>
<keyword evidence="4" id="KW-0812">Transmembrane</keyword>
<keyword evidence="4" id="KW-1133">Transmembrane helix</keyword>
<dbReference type="EMBL" id="JAWWNJ010000001">
    <property type="protein sequence ID" value="KAK7064106.1"/>
    <property type="molecule type" value="Genomic_DNA"/>
</dbReference>
<gene>
    <name evidence="5" type="ORF">R3P38DRAFT_2491061</name>
</gene>
<evidence type="ECO:0000256" key="1">
    <source>
        <dbReference type="ARBA" id="ARBA00022679"/>
    </source>
</evidence>
<dbReference type="GO" id="GO:0006004">
    <property type="term" value="P:fucose metabolic process"/>
    <property type="evidence" value="ECO:0007669"/>
    <property type="project" value="UniProtKB-KW"/>
</dbReference>
<keyword evidence="6" id="KW-1185">Reference proteome</keyword>
<keyword evidence="3" id="KW-0119">Carbohydrate metabolism</keyword>
<comment type="caution">
    <text evidence="5">The sequence shown here is derived from an EMBL/GenBank/DDBJ whole genome shotgun (WGS) entry which is preliminary data.</text>
</comment>
<dbReference type="Gene3D" id="3.40.50.11350">
    <property type="match status" value="1"/>
</dbReference>
<feature type="transmembrane region" description="Helical" evidence="4">
    <location>
        <begin position="27"/>
        <end position="49"/>
    </location>
</feature>
<dbReference type="PANTHER" id="PTHR13398">
    <property type="entry name" value="GDP-FUCOSE PROTEIN O-FUCOSYLTRANSFERASE 2"/>
    <property type="match status" value="1"/>
</dbReference>
<evidence type="ECO:0000256" key="2">
    <source>
        <dbReference type="ARBA" id="ARBA00023253"/>
    </source>
</evidence>
<dbReference type="CDD" id="cd11296">
    <property type="entry name" value="O-FucT_like"/>
    <property type="match status" value="1"/>
</dbReference>
<dbReference type="Proteomes" id="UP001362999">
    <property type="component" value="Unassembled WGS sequence"/>
</dbReference>